<proteinExistence type="predicted"/>
<evidence type="ECO:0000313" key="2">
    <source>
        <dbReference type="Proteomes" id="UP000255295"/>
    </source>
</evidence>
<gene>
    <name evidence="1" type="ORF">NCTC10338_03247</name>
</gene>
<dbReference type="EMBL" id="UFSZ01000001">
    <property type="protein sequence ID" value="SUV18130.1"/>
    <property type="molecule type" value="Genomic_DNA"/>
</dbReference>
<sequence length="157" mass="18570">MLPYVIYAADAHFFYDTIGLLKKRGHSLIMEQIYQMEYRGLNLFDEISTVELAIDEANKTIHIYDVGQVVTPVFNFDVSAYELSDGFYKMADILRHKRILTEQQPATELTLSQWLITNNVYFYSPKQRIKKYANGCIIEIIDRDKEQFLFDYYLQRV</sequence>
<name>A0AAJ4ZXH6_LYSSH</name>
<protein>
    <submittedName>
        <fullName evidence="1">Uncharacterized protein</fullName>
    </submittedName>
</protein>
<dbReference type="Proteomes" id="UP000255295">
    <property type="component" value="Unassembled WGS sequence"/>
</dbReference>
<accession>A0AAJ4ZXH6</accession>
<reference evidence="1 2" key="1">
    <citation type="submission" date="2018-06" db="EMBL/GenBank/DDBJ databases">
        <authorList>
            <consortium name="Pathogen Informatics"/>
            <person name="Doyle S."/>
        </authorList>
    </citation>
    <scope>NUCLEOTIDE SEQUENCE [LARGE SCALE GENOMIC DNA]</scope>
    <source>
        <strain evidence="1 2">NCTC10338</strain>
    </source>
</reference>
<organism evidence="1 2">
    <name type="scientific">Lysinibacillus sphaericus</name>
    <name type="common">Bacillus sphaericus</name>
    <dbReference type="NCBI Taxonomy" id="1421"/>
    <lineage>
        <taxon>Bacteria</taxon>
        <taxon>Bacillati</taxon>
        <taxon>Bacillota</taxon>
        <taxon>Bacilli</taxon>
        <taxon>Bacillales</taxon>
        <taxon>Bacillaceae</taxon>
        <taxon>Lysinibacillus</taxon>
    </lineage>
</organism>
<comment type="caution">
    <text evidence="1">The sequence shown here is derived from an EMBL/GenBank/DDBJ whole genome shotgun (WGS) entry which is preliminary data.</text>
</comment>
<dbReference type="AlphaFoldDB" id="A0AAJ4ZXH6"/>
<evidence type="ECO:0000313" key="1">
    <source>
        <dbReference type="EMBL" id="SUV18130.1"/>
    </source>
</evidence>